<sequence>MFLSEKVSLRLKRVYVGIAMGIAIWLLYASYFIISSAMNTHTPLSSTQFVLTPIATSHK</sequence>
<organism evidence="2 3">
    <name type="scientific">Polynucleobacter hirudinilacicola</name>
    <dbReference type="NCBI Taxonomy" id="1743166"/>
    <lineage>
        <taxon>Bacteria</taxon>
        <taxon>Pseudomonadati</taxon>
        <taxon>Pseudomonadota</taxon>
        <taxon>Betaproteobacteria</taxon>
        <taxon>Burkholderiales</taxon>
        <taxon>Burkholderiaceae</taxon>
        <taxon>Polynucleobacter</taxon>
    </lineage>
</organism>
<evidence type="ECO:0000313" key="2">
    <source>
        <dbReference type="EMBL" id="OWF66028.1"/>
    </source>
</evidence>
<proteinExistence type="predicted"/>
<comment type="caution">
    <text evidence="2">The sequence shown here is derived from an EMBL/GenBank/DDBJ whole genome shotgun (WGS) entry which is preliminary data.</text>
</comment>
<dbReference type="AlphaFoldDB" id="A0A210RYG8"/>
<dbReference type="RefSeq" id="WP_087910261.1">
    <property type="nucleotide sequence ID" value="NZ_NAIA01000003.1"/>
</dbReference>
<gene>
    <name evidence="2" type="ORF">B6A14_09805</name>
</gene>
<keyword evidence="1" id="KW-0812">Transmembrane</keyword>
<feature type="transmembrane region" description="Helical" evidence="1">
    <location>
        <begin position="14"/>
        <end position="34"/>
    </location>
</feature>
<evidence type="ECO:0000313" key="3">
    <source>
        <dbReference type="Proteomes" id="UP000196880"/>
    </source>
</evidence>
<dbReference type="EMBL" id="NAIA01000003">
    <property type="protein sequence ID" value="OWF66028.1"/>
    <property type="molecule type" value="Genomic_DNA"/>
</dbReference>
<evidence type="ECO:0000256" key="1">
    <source>
        <dbReference type="SAM" id="Phobius"/>
    </source>
</evidence>
<keyword evidence="1" id="KW-1133">Transmembrane helix</keyword>
<keyword evidence="3" id="KW-1185">Reference proteome</keyword>
<accession>A0A210RYG8</accession>
<reference evidence="2 3" key="1">
    <citation type="submission" date="2017-03" db="EMBL/GenBank/DDBJ databases">
        <title>New species Polynucleobacter sp. MWH-EgelM1-30-B4.</title>
        <authorList>
            <person name="Hahn M.W."/>
        </authorList>
    </citation>
    <scope>NUCLEOTIDE SEQUENCE [LARGE SCALE GENOMIC DNA]</scope>
    <source>
        <strain evidence="2 3">MWH-EgelM1-30-B4</strain>
    </source>
</reference>
<keyword evidence="1" id="KW-0472">Membrane</keyword>
<name>A0A210RYG8_9BURK</name>
<protein>
    <submittedName>
        <fullName evidence="2">Uncharacterized protein</fullName>
    </submittedName>
</protein>
<dbReference type="Proteomes" id="UP000196880">
    <property type="component" value="Unassembled WGS sequence"/>
</dbReference>